<keyword evidence="4 6" id="KW-1133">Transmembrane helix</keyword>
<evidence type="ECO:0000256" key="4">
    <source>
        <dbReference type="ARBA" id="ARBA00022989"/>
    </source>
</evidence>
<feature type="transmembrane region" description="Helical" evidence="6">
    <location>
        <begin position="122"/>
        <end position="146"/>
    </location>
</feature>
<keyword evidence="2" id="KW-1003">Cell membrane</keyword>
<evidence type="ECO:0000313" key="8">
    <source>
        <dbReference type="Proteomes" id="UP000051845"/>
    </source>
</evidence>
<keyword evidence="3 6" id="KW-0812">Transmembrane</keyword>
<reference evidence="7 8" key="1">
    <citation type="journal article" date="2015" name="Genome Announc.">
        <title>Expanding the biotechnology potential of lactobacilli through comparative genomics of 213 strains and associated genera.</title>
        <authorList>
            <person name="Sun Z."/>
            <person name="Harris H.M."/>
            <person name="McCann A."/>
            <person name="Guo C."/>
            <person name="Argimon S."/>
            <person name="Zhang W."/>
            <person name="Yang X."/>
            <person name="Jeffery I.B."/>
            <person name="Cooney J.C."/>
            <person name="Kagawa T.F."/>
            <person name="Liu W."/>
            <person name="Song Y."/>
            <person name="Salvetti E."/>
            <person name="Wrobel A."/>
            <person name="Rasinkangas P."/>
            <person name="Parkhill J."/>
            <person name="Rea M.C."/>
            <person name="O'Sullivan O."/>
            <person name="Ritari J."/>
            <person name="Douillard F.P."/>
            <person name="Paul Ross R."/>
            <person name="Yang R."/>
            <person name="Briner A.E."/>
            <person name="Felis G.E."/>
            <person name="de Vos W.M."/>
            <person name="Barrangou R."/>
            <person name="Klaenhammer T.R."/>
            <person name="Caufield P.W."/>
            <person name="Cui Y."/>
            <person name="Zhang H."/>
            <person name="O'Toole P.W."/>
        </authorList>
    </citation>
    <scope>NUCLEOTIDE SEQUENCE [LARGE SCALE GENOMIC DNA]</scope>
    <source>
        <strain evidence="7 8">DSM 20515</strain>
    </source>
</reference>
<feature type="transmembrane region" description="Helical" evidence="6">
    <location>
        <begin position="197"/>
        <end position="215"/>
    </location>
</feature>
<dbReference type="GO" id="GO:0022857">
    <property type="term" value="F:transmembrane transporter activity"/>
    <property type="evidence" value="ECO:0007669"/>
    <property type="project" value="InterPro"/>
</dbReference>
<feature type="transmembrane region" description="Helical" evidence="6">
    <location>
        <begin position="94"/>
        <end position="116"/>
    </location>
</feature>
<dbReference type="InterPro" id="IPR002293">
    <property type="entry name" value="AA/rel_permease1"/>
</dbReference>
<feature type="transmembrane region" description="Helical" evidence="6">
    <location>
        <begin position="236"/>
        <end position="258"/>
    </location>
</feature>
<dbReference type="Gene3D" id="1.20.1740.10">
    <property type="entry name" value="Amino acid/polyamine transporter I"/>
    <property type="match status" value="1"/>
</dbReference>
<name>A0A0R2B5F3_SECCO</name>
<feature type="transmembrane region" description="Helical" evidence="6">
    <location>
        <begin position="357"/>
        <end position="378"/>
    </location>
</feature>
<comment type="caution">
    <text evidence="7">The sequence shown here is derived from an EMBL/GenBank/DDBJ whole genome shotgun (WGS) entry which is preliminary data.</text>
</comment>
<evidence type="ECO:0000313" key="7">
    <source>
        <dbReference type="EMBL" id="KRM74749.1"/>
    </source>
</evidence>
<keyword evidence="5 6" id="KW-0472">Membrane</keyword>
<evidence type="ECO:0000256" key="6">
    <source>
        <dbReference type="SAM" id="Phobius"/>
    </source>
</evidence>
<dbReference type="STRING" id="33960.TY91_12685"/>
<dbReference type="PANTHER" id="PTHR42770:SF7">
    <property type="entry name" value="MEMBRANE PROTEIN"/>
    <property type="match status" value="1"/>
</dbReference>
<gene>
    <name evidence="7" type="ORF">FC82_GL003188</name>
</gene>
<sequence length="465" mass="50911">MEKKQKLERKIGTFQAITINMSQMMGAGPFITIPLVISTMGGPQAIFGWIVGACLALLDGQIWSELGSALPGEGGTYNFFKAAFHDKTGNLMPFLFIWSILLATPLTLSSGAIGLADYVKFFIPNITGLQTKLIAALVTIIAIALLYRRATSVTKISVVLWAGMILTVVLIVGTSVLHFDPKLAFSFPKNAFVPSNFVKGLGAGMLLSIYDYLGYYTSAYMGDELKQPGRTIPRSITLSIIFVAIIDLLMNIGTIGFIPWRQAAKSTNIGSLFMTRAWGHTGGLIITILIIWTCFASVYTGLLGASRIPYNAARDGVFFKKFAHLHPKLKFPNYSLLVIGGIMVVCCFFDLTTVINALMAVQIVVQFMVQIIALSVLRKKKPNLKRPFKEILYPIPSIIAFIGWGFVFVSSGSTSIGIAIAWTVLGGCVYLVRGYLKKDEWPFNKGKALIDVEEKPLSKESETIE</sequence>
<dbReference type="EMBL" id="AYYR01000071">
    <property type="protein sequence ID" value="KRM74749.1"/>
    <property type="molecule type" value="Genomic_DNA"/>
</dbReference>
<dbReference type="Proteomes" id="UP000051845">
    <property type="component" value="Unassembled WGS sequence"/>
</dbReference>
<dbReference type="RefSeq" id="WP_065101497.1">
    <property type="nucleotide sequence ID" value="NZ_AYYR01000071.1"/>
</dbReference>
<feature type="transmembrane region" description="Helical" evidence="6">
    <location>
        <begin position="331"/>
        <end position="351"/>
    </location>
</feature>
<feature type="transmembrane region" description="Helical" evidence="6">
    <location>
        <begin position="158"/>
        <end position="177"/>
    </location>
</feature>
<dbReference type="AlphaFoldDB" id="A0A0R2B5F3"/>
<accession>A0A0R2B5F3</accession>
<dbReference type="InterPro" id="IPR050367">
    <property type="entry name" value="APC_superfamily"/>
</dbReference>
<feature type="transmembrane region" description="Helical" evidence="6">
    <location>
        <begin position="278"/>
        <end position="302"/>
    </location>
</feature>
<dbReference type="PATRIC" id="fig|1423733.4.peg.3312"/>
<evidence type="ECO:0000256" key="3">
    <source>
        <dbReference type="ARBA" id="ARBA00022692"/>
    </source>
</evidence>
<proteinExistence type="predicted"/>
<dbReference type="Pfam" id="PF13520">
    <property type="entry name" value="AA_permease_2"/>
    <property type="match status" value="1"/>
</dbReference>
<evidence type="ECO:0000256" key="5">
    <source>
        <dbReference type="ARBA" id="ARBA00023136"/>
    </source>
</evidence>
<dbReference type="PANTHER" id="PTHR42770">
    <property type="entry name" value="AMINO ACID TRANSPORTER-RELATED"/>
    <property type="match status" value="1"/>
</dbReference>
<evidence type="ECO:0000256" key="2">
    <source>
        <dbReference type="ARBA" id="ARBA00022475"/>
    </source>
</evidence>
<evidence type="ECO:0000256" key="1">
    <source>
        <dbReference type="ARBA" id="ARBA00004651"/>
    </source>
</evidence>
<protein>
    <submittedName>
        <fullName evidence="7">Amino acid transporter</fullName>
    </submittedName>
</protein>
<feature type="transmembrane region" description="Helical" evidence="6">
    <location>
        <begin position="415"/>
        <end position="436"/>
    </location>
</feature>
<dbReference type="PIRSF" id="PIRSF006060">
    <property type="entry name" value="AA_transporter"/>
    <property type="match status" value="1"/>
</dbReference>
<comment type="subcellular location">
    <subcellularLocation>
        <location evidence="1">Cell membrane</location>
        <topology evidence="1">Multi-pass membrane protein</topology>
    </subcellularLocation>
</comment>
<feature type="transmembrane region" description="Helical" evidence="6">
    <location>
        <begin position="390"/>
        <end position="409"/>
    </location>
</feature>
<organism evidence="7 8">
    <name type="scientific">Secundilactobacillus collinoides DSM 20515 = JCM 1123</name>
    <dbReference type="NCBI Taxonomy" id="1423733"/>
    <lineage>
        <taxon>Bacteria</taxon>
        <taxon>Bacillati</taxon>
        <taxon>Bacillota</taxon>
        <taxon>Bacilli</taxon>
        <taxon>Lactobacillales</taxon>
        <taxon>Lactobacillaceae</taxon>
        <taxon>Secundilactobacillus</taxon>
    </lineage>
</organism>
<dbReference type="GO" id="GO:0005886">
    <property type="term" value="C:plasma membrane"/>
    <property type="evidence" value="ECO:0007669"/>
    <property type="project" value="UniProtKB-SubCell"/>
</dbReference>